<accession>H3ASH7</accession>
<evidence type="ECO:0000256" key="2">
    <source>
        <dbReference type="SAM" id="MobiDB-lite"/>
    </source>
</evidence>
<dbReference type="InterPro" id="IPR036533">
    <property type="entry name" value="BAG_dom_sf"/>
</dbReference>
<protein>
    <submittedName>
        <fullName evidence="4">BAG cochaperone 4</fullName>
    </submittedName>
</protein>
<dbReference type="GeneTree" id="ENSGT00940000158936"/>
<dbReference type="SUPFAM" id="SSF63491">
    <property type="entry name" value="BAG domain"/>
    <property type="match status" value="1"/>
</dbReference>
<dbReference type="InParanoid" id="H3ASH7"/>
<dbReference type="AlphaFoldDB" id="H3ASH7"/>
<feature type="compositionally biased region" description="Polar residues" evidence="2">
    <location>
        <begin position="117"/>
        <end position="169"/>
    </location>
</feature>
<dbReference type="Pfam" id="PF02179">
    <property type="entry name" value="BAG"/>
    <property type="match status" value="1"/>
</dbReference>
<organism evidence="4 5">
    <name type="scientific">Latimeria chalumnae</name>
    <name type="common">Coelacanth</name>
    <dbReference type="NCBI Taxonomy" id="7897"/>
    <lineage>
        <taxon>Eukaryota</taxon>
        <taxon>Metazoa</taxon>
        <taxon>Chordata</taxon>
        <taxon>Craniata</taxon>
        <taxon>Vertebrata</taxon>
        <taxon>Euteleostomi</taxon>
        <taxon>Coelacanthiformes</taxon>
        <taxon>Coelacanthidae</taxon>
        <taxon>Latimeria</taxon>
    </lineage>
</organism>
<dbReference type="SMART" id="SM00264">
    <property type="entry name" value="BAG"/>
    <property type="match status" value="1"/>
</dbReference>
<proteinExistence type="predicted"/>
<dbReference type="HOGENOM" id="CLU_051025_0_0_1"/>
<dbReference type="PANTHER" id="PTHR12329:SF10">
    <property type="entry name" value="BAG FAMILY MOLECULAR CHAPERONE REGULATOR 4"/>
    <property type="match status" value="1"/>
</dbReference>
<dbReference type="STRING" id="7897.ENSLACP00000012598"/>
<evidence type="ECO:0000259" key="3">
    <source>
        <dbReference type="PROSITE" id="PS51035"/>
    </source>
</evidence>
<dbReference type="Ensembl" id="ENSLACT00000012692.2">
    <property type="protein sequence ID" value="ENSLACP00000012598.2"/>
    <property type="gene ID" value="ENSLACG00000011098.2"/>
</dbReference>
<dbReference type="EMBL" id="AFYH01111142">
    <property type="status" value="NOT_ANNOTATED_CDS"/>
    <property type="molecule type" value="Genomic_DNA"/>
</dbReference>
<reference evidence="4" key="3">
    <citation type="submission" date="2025-09" db="UniProtKB">
        <authorList>
            <consortium name="Ensembl"/>
        </authorList>
    </citation>
    <scope>IDENTIFICATION</scope>
</reference>
<dbReference type="FunCoup" id="H3ASH7">
    <property type="interactions" value="1963"/>
</dbReference>
<feature type="compositionally biased region" description="Low complexity" evidence="2">
    <location>
        <begin position="36"/>
        <end position="45"/>
    </location>
</feature>
<dbReference type="GO" id="GO:0005634">
    <property type="term" value="C:nucleus"/>
    <property type="evidence" value="ECO:0007669"/>
    <property type="project" value="TreeGrafter"/>
</dbReference>
<sequence length="454" mass="49609">MAAFRKPGYGSSGMAGDSYINGEVSLAVPGNGWRMQQNQQPQAPAWACSGNTGWPDPRADSKQETASARYAPNYWYPPDHQTMPYPSQYPHRTEPPGQEQYIKQGMQPYPNGVYLPDNSSNQHYPDVPNSMNPFYSSGHQQAHTGYSTLPSGPCDSQGNGKPSVSSWAHSQGGCHPGGPLPRGLPAGYQPHPAHVVPGYPPAPPSVAVPPYPYEDVRSSLPPQTSYPAQLPSHPRPMAQEWADSRSYGPVVPGPHAALPSAQPAPPLLYGNPYIRGPSPSWSNAANTQTYDSKGAPYPIYPHLGPNQHPAYPREPDQQSMGAIHNSKLDNSDMKMQYSAPPQLYDTGSKRGPEGDPSGMKPSNPPPQSLSLSDHPGIKKIEQVLERVQSLEGEVNVFVGRKTDKEYRCLEEMLTKELLELDSVETDGHDGIRQVRREAVRKTQGVLENLERKGF</sequence>
<dbReference type="InterPro" id="IPR039773">
    <property type="entry name" value="BAG_chaperone_regulator"/>
</dbReference>
<dbReference type="Gene3D" id="1.20.58.120">
    <property type="entry name" value="BAG domain"/>
    <property type="match status" value="1"/>
</dbReference>
<dbReference type="PANTHER" id="PTHR12329">
    <property type="entry name" value="BCL2-ASSOCIATED ATHANOGENE"/>
    <property type="match status" value="1"/>
</dbReference>
<dbReference type="CTD" id="9530"/>
<evidence type="ECO:0000313" key="4">
    <source>
        <dbReference type="Ensembl" id="ENSLACP00000012598.2"/>
    </source>
</evidence>
<dbReference type="RefSeq" id="XP_006000423.1">
    <property type="nucleotide sequence ID" value="XM_006000361.3"/>
</dbReference>
<feature type="compositionally biased region" description="Low complexity" evidence="2">
    <location>
        <begin position="181"/>
        <end position="197"/>
    </location>
</feature>
<reference evidence="4" key="2">
    <citation type="submission" date="2025-08" db="UniProtKB">
        <authorList>
            <consortium name="Ensembl"/>
        </authorList>
    </citation>
    <scope>IDENTIFICATION</scope>
</reference>
<dbReference type="GO" id="GO:0000774">
    <property type="term" value="F:adenyl-nucleotide exchange factor activity"/>
    <property type="evidence" value="ECO:0007669"/>
    <property type="project" value="TreeGrafter"/>
</dbReference>
<dbReference type="GO" id="GO:0016020">
    <property type="term" value="C:membrane"/>
    <property type="evidence" value="ECO:0007669"/>
    <property type="project" value="TreeGrafter"/>
</dbReference>
<dbReference type="EMBL" id="AFYH01111143">
    <property type="status" value="NOT_ANNOTATED_CDS"/>
    <property type="molecule type" value="Genomic_DNA"/>
</dbReference>
<dbReference type="eggNOG" id="KOG4361">
    <property type="taxonomic scope" value="Eukaryota"/>
</dbReference>
<evidence type="ECO:0000313" key="5">
    <source>
        <dbReference type="Proteomes" id="UP000008672"/>
    </source>
</evidence>
<dbReference type="GeneID" id="102359158"/>
<name>H3ASH7_LATCH</name>
<reference evidence="5" key="1">
    <citation type="submission" date="2011-08" db="EMBL/GenBank/DDBJ databases">
        <title>The draft genome of Latimeria chalumnae.</title>
        <authorList>
            <person name="Di Palma F."/>
            <person name="Alfoldi J."/>
            <person name="Johnson J."/>
            <person name="Berlin A."/>
            <person name="Gnerre S."/>
            <person name="Jaffe D."/>
            <person name="MacCallum I."/>
            <person name="Young S."/>
            <person name="Walker B.J."/>
            <person name="Lander E."/>
            <person name="Lindblad-Toh K."/>
        </authorList>
    </citation>
    <scope>NUCLEOTIDE SEQUENCE [LARGE SCALE GENOMIC DNA]</scope>
    <source>
        <strain evidence="5">Wild caught</strain>
    </source>
</reference>
<feature type="region of interest" description="Disordered" evidence="2">
    <location>
        <begin position="31"/>
        <end position="376"/>
    </location>
</feature>
<dbReference type="KEGG" id="lcm:102359158"/>
<dbReference type="InterPro" id="IPR003103">
    <property type="entry name" value="BAG_domain"/>
</dbReference>
<dbReference type="GO" id="GO:0005829">
    <property type="term" value="C:cytosol"/>
    <property type="evidence" value="ECO:0007669"/>
    <property type="project" value="TreeGrafter"/>
</dbReference>
<keyword evidence="1" id="KW-0143">Chaperone</keyword>
<dbReference type="OMA" id="WNSARPR"/>
<dbReference type="GO" id="GO:0051087">
    <property type="term" value="F:protein-folding chaperone binding"/>
    <property type="evidence" value="ECO:0007669"/>
    <property type="project" value="InterPro"/>
</dbReference>
<keyword evidence="5" id="KW-1185">Reference proteome</keyword>
<dbReference type="GO" id="GO:0050821">
    <property type="term" value="P:protein stabilization"/>
    <property type="evidence" value="ECO:0007669"/>
    <property type="project" value="TreeGrafter"/>
</dbReference>
<feature type="compositionally biased region" description="Polar residues" evidence="2">
    <location>
        <begin position="279"/>
        <end position="291"/>
    </location>
</feature>
<gene>
    <name evidence="4" type="primary">BAG4</name>
</gene>
<dbReference type="PROSITE" id="PS51035">
    <property type="entry name" value="BAG"/>
    <property type="match status" value="1"/>
</dbReference>
<feature type="domain" description="BAG" evidence="3">
    <location>
        <begin position="376"/>
        <end position="453"/>
    </location>
</feature>
<dbReference type="SMR" id="H3ASH7"/>
<evidence type="ECO:0000256" key="1">
    <source>
        <dbReference type="ARBA" id="ARBA00023186"/>
    </source>
</evidence>
<dbReference type="Proteomes" id="UP000008672">
    <property type="component" value="Unassembled WGS sequence"/>
</dbReference>
<dbReference type="OrthoDB" id="8614100at2759"/>
<feature type="compositionally biased region" description="Pro residues" evidence="2">
    <location>
        <begin position="198"/>
        <end position="212"/>
    </location>
</feature>